<accession>A0AAW9TTT2</accession>
<name>A0AAW9TTT2_RHIML</name>
<evidence type="ECO:0000313" key="3">
    <source>
        <dbReference type="EMBL" id="MQW35047.1"/>
    </source>
</evidence>
<evidence type="ECO:0000259" key="2">
    <source>
        <dbReference type="Pfam" id="PF02357"/>
    </source>
</evidence>
<dbReference type="InterPro" id="IPR036735">
    <property type="entry name" value="NGN_dom_sf"/>
</dbReference>
<dbReference type="SUPFAM" id="SSF82679">
    <property type="entry name" value="N-utilization substance G protein NusG, N-terminal domain"/>
    <property type="match status" value="1"/>
</dbReference>
<sequence>MERSWPMTMEIETLMAERFEFTDIDTFGRGVRHGFIIAVSNGKGGKKAWGDEVFQTWEAARSTALQCVPGPFDIAPAREVIHFGKNPSSHAYHRSILFGDKDDSNHRWYAVRVSPGYQRMAKAIDGLAELRRGESIIERNLRDANIDVFMPAFWKEIRKHRSRKLVERRFPLLVGYAFIRRDPGAGFDPVREVDGISSIVSVSRDRGPIEFSEADIQTLMIAAFDRNQAYKFKRATALETARSTRRRQLDTELGRLLPRGRSRTVSLRFHADACINSLDDRLKERVLGIMQMIDGLENDEHLDEYREAV</sequence>
<evidence type="ECO:0000313" key="4">
    <source>
        <dbReference type="Proteomes" id="UP000429484"/>
    </source>
</evidence>
<dbReference type="Proteomes" id="UP000429484">
    <property type="component" value="Unassembled WGS sequence"/>
</dbReference>
<feature type="domain" description="NusG-like N-terminal" evidence="2">
    <location>
        <begin position="107"/>
        <end position="219"/>
    </location>
</feature>
<organism evidence="3 4">
    <name type="scientific">Rhizobium meliloti</name>
    <name type="common">Ensifer meliloti</name>
    <name type="synonym">Sinorhizobium meliloti</name>
    <dbReference type="NCBI Taxonomy" id="382"/>
    <lineage>
        <taxon>Bacteria</taxon>
        <taxon>Pseudomonadati</taxon>
        <taxon>Pseudomonadota</taxon>
        <taxon>Alphaproteobacteria</taxon>
        <taxon>Hyphomicrobiales</taxon>
        <taxon>Rhizobiaceae</taxon>
        <taxon>Sinorhizobium/Ensifer group</taxon>
        <taxon>Sinorhizobium</taxon>
    </lineage>
</organism>
<gene>
    <name evidence="3" type="ORF">GHK53_20260</name>
</gene>
<proteinExistence type="predicted"/>
<evidence type="ECO:0000256" key="1">
    <source>
        <dbReference type="ARBA" id="ARBA00023163"/>
    </source>
</evidence>
<reference evidence="3 4" key="1">
    <citation type="journal article" date="2013" name="Genome Biol.">
        <title>Comparative genomics of the core and accessory genomes of 48 Sinorhizobium strains comprising five genospecies.</title>
        <authorList>
            <person name="Sugawara M."/>
            <person name="Epstein B."/>
            <person name="Badgley B.D."/>
            <person name="Unno T."/>
            <person name="Xu L."/>
            <person name="Reese J."/>
            <person name="Gyaneshwar P."/>
            <person name="Denny R."/>
            <person name="Mudge J."/>
            <person name="Bharti A.K."/>
            <person name="Farmer A.D."/>
            <person name="May G.D."/>
            <person name="Woodward J.E."/>
            <person name="Medigue C."/>
            <person name="Vallenet D."/>
            <person name="Lajus A."/>
            <person name="Rouy Z."/>
            <person name="Martinez-Vaz B."/>
            <person name="Tiffin P."/>
            <person name="Young N.D."/>
            <person name="Sadowsky M.J."/>
        </authorList>
    </citation>
    <scope>NUCLEOTIDE SEQUENCE [LARGE SCALE GENOMIC DNA]</scope>
    <source>
        <strain evidence="3 4">N6B1</strain>
    </source>
</reference>
<dbReference type="GO" id="GO:0006354">
    <property type="term" value="P:DNA-templated transcription elongation"/>
    <property type="evidence" value="ECO:0007669"/>
    <property type="project" value="InterPro"/>
</dbReference>
<protein>
    <recommendedName>
        <fullName evidence="2">NusG-like N-terminal domain-containing protein</fullName>
    </recommendedName>
</protein>
<keyword evidence="1" id="KW-0804">Transcription</keyword>
<dbReference type="InterPro" id="IPR006645">
    <property type="entry name" value="NGN-like_dom"/>
</dbReference>
<dbReference type="Gene3D" id="3.30.70.940">
    <property type="entry name" value="NusG, N-terminal domain"/>
    <property type="match status" value="1"/>
</dbReference>
<dbReference type="Pfam" id="PF02357">
    <property type="entry name" value="NusG"/>
    <property type="match status" value="1"/>
</dbReference>
<comment type="caution">
    <text evidence="3">The sequence shown here is derived from an EMBL/GenBank/DDBJ whole genome shotgun (WGS) entry which is preliminary data.</text>
</comment>
<dbReference type="AlphaFoldDB" id="A0AAW9TTT2"/>
<dbReference type="EMBL" id="WISR01000163">
    <property type="protein sequence ID" value="MQW35047.1"/>
    <property type="molecule type" value="Genomic_DNA"/>
</dbReference>